<dbReference type="InterPro" id="IPR036188">
    <property type="entry name" value="FAD/NAD-bd_sf"/>
</dbReference>
<evidence type="ECO:0000313" key="2">
    <source>
        <dbReference type="EMBL" id="MBP2326935.1"/>
    </source>
</evidence>
<sequence length="407" mass="44927">MRSIAIVGAGQSGLLAALGLQQAGYDVTVVSDRSAEAIRTGRVMSGQCLFETALSHERKLGLHFWDDEVTPISNLCFSIGDDDFRGRSVTWVSQFEDPPSSVDQRLKMSRWLDEFVSRGGELHIRRADTDDLEKYAAEYDLVLVAAGRGDQFSTLFKRDAENSPYEEPQRALALIYVSTAGDSELPPQVTFNIRHGVGEFYWMPTLSVHGPVYGLCLSGIPGGPLDIWQGITGIDEQWATFESLVRKYFAWDAEPFAGARPAGPMDSLIGRVTPVVRNAVGTLPSGRHVLAMGDTAITNDPIGGQGANNAIHCAVSYLDSIVDHGNGKFDAEFMARCYARYWDHARHATRLCNDLLLPPKDHVLETLTAAQFHPQVANRFAAMFDNPSDYGEWLVEPDTARRYLQTL</sequence>
<dbReference type="Pfam" id="PF17885">
    <property type="entry name" value="Smoa_sbd"/>
    <property type="match status" value="1"/>
</dbReference>
<evidence type="ECO:0000259" key="1">
    <source>
        <dbReference type="Pfam" id="PF17885"/>
    </source>
</evidence>
<proteinExistence type="predicted"/>
<dbReference type="PRINTS" id="PR00420">
    <property type="entry name" value="RNGMNOXGNASE"/>
</dbReference>
<organism evidence="2 3">
    <name type="scientific">Kibdelosporangium banguiense</name>
    <dbReference type="NCBI Taxonomy" id="1365924"/>
    <lineage>
        <taxon>Bacteria</taxon>
        <taxon>Bacillati</taxon>
        <taxon>Actinomycetota</taxon>
        <taxon>Actinomycetes</taxon>
        <taxon>Pseudonocardiales</taxon>
        <taxon>Pseudonocardiaceae</taxon>
        <taxon>Kibdelosporangium</taxon>
    </lineage>
</organism>
<name>A0ABS4TRA2_9PSEU</name>
<comment type="caution">
    <text evidence="2">The sequence shown here is derived from an EMBL/GenBank/DDBJ whole genome shotgun (WGS) entry which is preliminary data.</text>
</comment>
<reference evidence="2 3" key="1">
    <citation type="submission" date="2021-03" db="EMBL/GenBank/DDBJ databases">
        <title>Sequencing the genomes of 1000 actinobacteria strains.</title>
        <authorList>
            <person name="Klenk H.-P."/>
        </authorList>
    </citation>
    <scope>NUCLEOTIDE SEQUENCE [LARGE SCALE GENOMIC DNA]</scope>
    <source>
        <strain evidence="2 3">DSM 46670</strain>
    </source>
</reference>
<dbReference type="SUPFAM" id="SSF51905">
    <property type="entry name" value="FAD/NAD(P)-binding domain"/>
    <property type="match status" value="1"/>
</dbReference>
<dbReference type="Proteomes" id="UP001519332">
    <property type="component" value="Unassembled WGS sequence"/>
</dbReference>
<dbReference type="Gene3D" id="3.50.50.60">
    <property type="entry name" value="FAD/NAD(P)-binding domain"/>
    <property type="match status" value="2"/>
</dbReference>
<accession>A0ABS4TRA2</accession>
<evidence type="ECO:0000313" key="3">
    <source>
        <dbReference type="Proteomes" id="UP001519332"/>
    </source>
</evidence>
<dbReference type="InterPro" id="IPR041654">
    <property type="entry name" value="StyA_sbd"/>
</dbReference>
<dbReference type="RefSeq" id="WP_209643942.1">
    <property type="nucleotide sequence ID" value="NZ_JAGINW010000001.1"/>
</dbReference>
<keyword evidence="3" id="KW-1185">Reference proteome</keyword>
<feature type="domain" description="Styrene monooxygenase StyA putative substrate binding" evidence="1">
    <location>
        <begin position="151"/>
        <end position="253"/>
    </location>
</feature>
<dbReference type="EMBL" id="JAGINW010000001">
    <property type="protein sequence ID" value="MBP2326935.1"/>
    <property type="molecule type" value="Genomic_DNA"/>
</dbReference>
<dbReference type="Gene3D" id="3.30.9.40">
    <property type="match status" value="1"/>
</dbReference>
<gene>
    <name evidence="2" type="ORF">JOF56_007320</name>
</gene>
<protein>
    <submittedName>
        <fullName evidence="2">Flavin-dependent dehydrogenase</fullName>
    </submittedName>
</protein>